<feature type="coiled-coil region" evidence="1">
    <location>
        <begin position="114"/>
        <end position="155"/>
    </location>
</feature>
<reference evidence="2" key="1">
    <citation type="submission" date="2021-02" db="EMBL/GenBank/DDBJ databases">
        <authorList>
            <person name="Nowell W R."/>
        </authorList>
    </citation>
    <scope>NUCLEOTIDE SEQUENCE</scope>
</reference>
<proteinExistence type="predicted"/>
<feature type="coiled-coil region" evidence="1">
    <location>
        <begin position="30"/>
        <end position="57"/>
    </location>
</feature>
<evidence type="ECO:0000313" key="2">
    <source>
        <dbReference type="EMBL" id="CAF5192013.1"/>
    </source>
</evidence>
<dbReference type="AlphaFoldDB" id="A0A8S3I4T0"/>
<sequence length="158" mass="18715">MAFLIFKGSNEKISSSPEEFVVLIITIQSIKESEAAKRIAQIQLNETRNSIERVKGEITATKKINRKLLLRVQTYEKKLELQQIKEQRTTAMLDKSNEDIEKYKLEQENHFTLAKTKEQEVNQTNLRMQEETKKITELENRLEIYKIKNKERMNEVQE</sequence>
<name>A0A8S3I4T0_9BILA</name>
<keyword evidence="1" id="KW-0175">Coiled coil</keyword>
<comment type="caution">
    <text evidence="2">The sequence shown here is derived from an EMBL/GenBank/DDBJ whole genome shotgun (WGS) entry which is preliminary data.</text>
</comment>
<evidence type="ECO:0000313" key="3">
    <source>
        <dbReference type="Proteomes" id="UP000681720"/>
    </source>
</evidence>
<protein>
    <submittedName>
        <fullName evidence="2">Uncharacterized protein</fullName>
    </submittedName>
</protein>
<accession>A0A8S3I4T0</accession>
<organism evidence="2 3">
    <name type="scientific">Rotaria magnacalcarata</name>
    <dbReference type="NCBI Taxonomy" id="392030"/>
    <lineage>
        <taxon>Eukaryota</taxon>
        <taxon>Metazoa</taxon>
        <taxon>Spiralia</taxon>
        <taxon>Gnathifera</taxon>
        <taxon>Rotifera</taxon>
        <taxon>Eurotatoria</taxon>
        <taxon>Bdelloidea</taxon>
        <taxon>Philodinida</taxon>
        <taxon>Philodinidae</taxon>
        <taxon>Rotaria</taxon>
    </lineage>
</organism>
<evidence type="ECO:0000256" key="1">
    <source>
        <dbReference type="SAM" id="Coils"/>
    </source>
</evidence>
<feature type="non-terminal residue" evidence="2">
    <location>
        <position position="1"/>
    </location>
</feature>
<gene>
    <name evidence="2" type="ORF">GIL414_LOCUS73325</name>
</gene>
<dbReference type="EMBL" id="CAJOBJ010338377">
    <property type="protein sequence ID" value="CAF5192013.1"/>
    <property type="molecule type" value="Genomic_DNA"/>
</dbReference>
<dbReference type="Proteomes" id="UP000681720">
    <property type="component" value="Unassembled WGS sequence"/>
</dbReference>